<dbReference type="EMBL" id="CP014504">
    <property type="protein sequence ID" value="AMQ00902.1"/>
    <property type="molecule type" value="Genomic_DNA"/>
</dbReference>
<dbReference type="AlphaFoldDB" id="A0A127VI10"/>
<name>A0A127VI10_9SPHI</name>
<feature type="transmembrane region" description="Helical" evidence="1">
    <location>
        <begin position="161"/>
        <end position="182"/>
    </location>
</feature>
<organism evidence="2 3">
    <name type="scientific">Pedobacter cryoconitis</name>
    <dbReference type="NCBI Taxonomy" id="188932"/>
    <lineage>
        <taxon>Bacteria</taxon>
        <taxon>Pseudomonadati</taxon>
        <taxon>Bacteroidota</taxon>
        <taxon>Sphingobacteriia</taxon>
        <taxon>Sphingobacteriales</taxon>
        <taxon>Sphingobacteriaceae</taxon>
        <taxon>Pedobacter</taxon>
    </lineage>
</organism>
<dbReference type="KEGG" id="pcm:AY601_4051"/>
<accession>A0A127VI10</accession>
<keyword evidence="3" id="KW-1185">Reference proteome</keyword>
<reference evidence="2 3" key="1">
    <citation type="submission" date="2016-03" db="EMBL/GenBank/DDBJ databases">
        <title>Complete genome sequence of Pedobacter cryoconitis PAMC 27485.</title>
        <authorList>
            <person name="Lee J."/>
            <person name="Kim O.-S."/>
        </authorList>
    </citation>
    <scope>NUCLEOTIDE SEQUENCE [LARGE SCALE GENOMIC DNA]</scope>
    <source>
        <strain evidence="2 3">PAMC 27485</strain>
    </source>
</reference>
<sequence length="191" mass="21049">MKRLILMLALIVSFSGCGIFKKVHKENSLAKVESKQEIQKDSVGLIIDKSVTTIKESIDTSITIPAKTVVQNTELNMDSLINGMTAIKNELVDVTLLLNPVTGMLSVAAVIKAQVIPVKMERQITHHNDIIQSSRKTEAVLNTNKSSDEKSVLDKAPKNTLWYVMIILAVIAVFAGAVIWLIKRSRDLPKS</sequence>
<dbReference type="Proteomes" id="UP000071561">
    <property type="component" value="Chromosome"/>
</dbReference>
<keyword evidence="1" id="KW-1133">Transmembrane helix</keyword>
<evidence type="ECO:0000313" key="2">
    <source>
        <dbReference type="EMBL" id="AMQ00902.1"/>
    </source>
</evidence>
<keyword evidence="1" id="KW-0812">Transmembrane</keyword>
<evidence type="ECO:0008006" key="4">
    <source>
        <dbReference type="Google" id="ProtNLM"/>
    </source>
</evidence>
<gene>
    <name evidence="2" type="ORF">AY601_4051</name>
</gene>
<dbReference type="PROSITE" id="PS51257">
    <property type="entry name" value="PROKAR_LIPOPROTEIN"/>
    <property type="match status" value="1"/>
</dbReference>
<evidence type="ECO:0000313" key="3">
    <source>
        <dbReference type="Proteomes" id="UP000071561"/>
    </source>
</evidence>
<protein>
    <recommendedName>
        <fullName evidence="4">Lipoprotein</fullName>
    </recommendedName>
</protein>
<evidence type="ECO:0000256" key="1">
    <source>
        <dbReference type="SAM" id="Phobius"/>
    </source>
</evidence>
<dbReference type="OrthoDB" id="769774at2"/>
<proteinExistence type="predicted"/>
<keyword evidence="1" id="KW-0472">Membrane</keyword>
<dbReference type="RefSeq" id="WP_068404406.1">
    <property type="nucleotide sequence ID" value="NZ_CP014504.1"/>
</dbReference>
<dbReference type="PATRIC" id="fig|188932.3.peg.4207"/>